<feature type="region of interest" description="Disordered" evidence="2">
    <location>
        <begin position="61"/>
        <end position="87"/>
    </location>
</feature>
<feature type="compositionally biased region" description="Gly residues" evidence="2">
    <location>
        <begin position="61"/>
        <end position="78"/>
    </location>
</feature>
<name>A0ABS1Y9V7_9ACTN</name>
<sequence length="127" mass="13352">MAKQIIHKLLDDLDGGDADETVRFALDGVHYEIDLSSANAGKLREVFGLYTSNGSRVGRGGVVGGGRARGPAGAGDGRVTGVRVSAASSPEQNKAIRAWAKRAGKNISDRGRIPQEIVIEFHAQAGR</sequence>
<feature type="domain" description="Lsr2 DNA-binding" evidence="4">
    <location>
        <begin position="89"/>
        <end position="123"/>
    </location>
</feature>
<dbReference type="Pfam" id="PF23359">
    <property type="entry name" value="Lsr2_DNA-bd"/>
    <property type="match status" value="1"/>
</dbReference>
<dbReference type="Gene3D" id="4.10.320.10">
    <property type="entry name" value="E3-binding domain"/>
    <property type="match status" value="1"/>
</dbReference>
<dbReference type="InterPro" id="IPR042261">
    <property type="entry name" value="Lsr2-like_dimerization"/>
</dbReference>
<accession>A0ABS1Y9V7</accession>
<dbReference type="EMBL" id="JAEVHL010000001">
    <property type="protein sequence ID" value="MBM0274021.1"/>
    <property type="molecule type" value="Genomic_DNA"/>
</dbReference>
<dbReference type="Proteomes" id="UP000622245">
    <property type="component" value="Unassembled WGS sequence"/>
</dbReference>
<evidence type="ECO:0000256" key="2">
    <source>
        <dbReference type="SAM" id="MobiDB-lite"/>
    </source>
</evidence>
<feature type="domain" description="Lsr2 dimerization" evidence="3">
    <location>
        <begin position="1"/>
        <end position="58"/>
    </location>
</feature>
<dbReference type="InterPro" id="IPR036625">
    <property type="entry name" value="E3-bd_dom_sf"/>
</dbReference>
<keyword evidence="6" id="KW-1185">Reference proteome</keyword>
<dbReference type="Pfam" id="PF11774">
    <property type="entry name" value="Lsr2"/>
    <property type="match status" value="1"/>
</dbReference>
<evidence type="ECO:0000259" key="4">
    <source>
        <dbReference type="Pfam" id="PF23359"/>
    </source>
</evidence>
<evidence type="ECO:0000256" key="1">
    <source>
        <dbReference type="ARBA" id="ARBA00023125"/>
    </source>
</evidence>
<dbReference type="Gene3D" id="3.30.60.230">
    <property type="entry name" value="Lsr2, dimerization domain"/>
    <property type="match status" value="1"/>
</dbReference>
<keyword evidence="1" id="KW-0238">DNA-binding</keyword>
<gene>
    <name evidence="5" type="ORF">JM949_00365</name>
</gene>
<evidence type="ECO:0000259" key="3">
    <source>
        <dbReference type="Pfam" id="PF11774"/>
    </source>
</evidence>
<dbReference type="InterPro" id="IPR024412">
    <property type="entry name" value="Lsr2_dim_dom"/>
</dbReference>
<comment type="caution">
    <text evidence="5">The sequence shown here is derived from an EMBL/GenBank/DDBJ whole genome shotgun (WGS) entry which is preliminary data.</text>
</comment>
<evidence type="ECO:0000313" key="5">
    <source>
        <dbReference type="EMBL" id="MBM0274021.1"/>
    </source>
</evidence>
<organism evidence="5 6">
    <name type="scientific">Micromonospora tarensis</name>
    <dbReference type="NCBI Taxonomy" id="2806100"/>
    <lineage>
        <taxon>Bacteria</taxon>
        <taxon>Bacillati</taxon>
        <taxon>Actinomycetota</taxon>
        <taxon>Actinomycetes</taxon>
        <taxon>Micromonosporales</taxon>
        <taxon>Micromonosporaceae</taxon>
        <taxon>Micromonospora</taxon>
    </lineage>
</organism>
<evidence type="ECO:0000313" key="6">
    <source>
        <dbReference type="Proteomes" id="UP000622245"/>
    </source>
</evidence>
<protein>
    <submittedName>
        <fullName evidence="5">Lsr2 family protein</fullName>
    </submittedName>
</protein>
<proteinExistence type="predicted"/>
<dbReference type="RefSeq" id="WP_203146445.1">
    <property type="nucleotide sequence ID" value="NZ_JAEVHL010000001.1"/>
</dbReference>
<reference evidence="5 6" key="1">
    <citation type="submission" date="2021-01" db="EMBL/GenBank/DDBJ databases">
        <title>Draft genome sequence of Micromonospora sp. strain STR1s_6.</title>
        <authorList>
            <person name="Karlyshev A."/>
            <person name="Jawad R."/>
        </authorList>
    </citation>
    <scope>NUCLEOTIDE SEQUENCE [LARGE SCALE GENOMIC DNA]</scope>
    <source>
        <strain evidence="5 6">STR1S-6</strain>
    </source>
</reference>
<dbReference type="InterPro" id="IPR055370">
    <property type="entry name" value="Lsr2_DNA-bd"/>
</dbReference>